<comment type="cofactor">
    <cofactor evidence="1 9">
        <name>heme</name>
        <dbReference type="ChEBI" id="CHEBI:30413"/>
    </cofactor>
</comment>
<keyword evidence="11" id="KW-1133">Transmembrane helix</keyword>
<accession>A0A0C9VRP5</accession>
<dbReference type="InterPro" id="IPR036396">
    <property type="entry name" value="Cyt_P450_sf"/>
</dbReference>
<dbReference type="SUPFAM" id="SSF48264">
    <property type="entry name" value="Cytochrome P450"/>
    <property type="match status" value="1"/>
</dbReference>
<feature type="binding site" description="axial binding residue" evidence="9">
    <location>
        <position position="440"/>
    </location>
    <ligand>
        <name>heme</name>
        <dbReference type="ChEBI" id="CHEBI:30413"/>
    </ligand>
    <ligandPart>
        <name>Fe</name>
        <dbReference type="ChEBI" id="CHEBI:18248"/>
    </ligandPart>
</feature>
<dbReference type="GO" id="GO:0004497">
    <property type="term" value="F:monooxygenase activity"/>
    <property type="evidence" value="ECO:0007669"/>
    <property type="project" value="UniProtKB-KW"/>
</dbReference>
<dbReference type="GO" id="GO:0020037">
    <property type="term" value="F:heme binding"/>
    <property type="evidence" value="ECO:0007669"/>
    <property type="project" value="InterPro"/>
</dbReference>
<dbReference type="EMBL" id="KN837139">
    <property type="protein sequence ID" value="KIJ40995.1"/>
    <property type="molecule type" value="Genomic_DNA"/>
</dbReference>
<keyword evidence="5 9" id="KW-0479">Metal-binding</keyword>
<evidence type="ECO:0008006" key="14">
    <source>
        <dbReference type="Google" id="ProtNLM"/>
    </source>
</evidence>
<evidence type="ECO:0000256" key="4">
    <source>
        <dbReference type="ARBA" id="ARBA00022617"/>
    </source>
</evidence>
<dbReference type="PROSITE" id="PS00086">
    <property type="entry name" value="CYTOCHROME_P450"/>
    <property type="match status" value="1"/>
</dbReference>
<dbReference type="CDD" id="cd11065">
    <property type="entry name" value="CYP64-like"/>
    <property type="match status" value="1"/>
</dbReference>
<protein>
    <recommendedName>
        <fullName evidence="14">Cytochrome P450</fullName>
    </recommendedName>
</protein>
<evidence type="ECO:0000256" key="1">
    <source>
        <dbReference type="ARBA" id="ARBA00001971"/>
    </source>
</evidence>
<dbReference type="Pfam" id="PF00067">
    <property type="entry name" value="p450"/>
    <property type="match status" value="1"/>
</dbReference>
<keyword evidence="4 9" id="KW-0349">Heme</keyword>
<gene>
    <name evidence="12" type="ORF">M422DRAFT_172679</name>
</gene>
<proteinExistence type="inferred from homology"/>
<dbReference type="InterPro" id="IPR001128">
    <property type="entry name" value="Cyt_P450"/>
</dbReference>
<evidence type="ECO:0000256" key="7">
    <source>
        <dbReference type="ARBA" id="ARBA00023004"/>
    </source>
</evidence>
<evidence type="ECO:0000313" key="13">
    <source>
        <dbReference type="Proteomes" id="UP000054279"/>
    </source>
</evidence>
<keyword evidence="7 9" id="KW-0408">Iron</keyword>
<dbReference type="InterPro" id="IPR002401">
    <property type="entry name" value="Cyt_P450_E_grp-I"/>
</dbReference>
<sequence>MSNSYVDVLFIFSLLCATGLIMAYFESKKRNPLRLPLPPGPRGLPLIGNVLDIPSEYEFLTYNDWRRTYGDLVSLHIFGKPLMIVNSAKVAHELFDKRSPNYSDRLNLIFIFSMGWDWNLGVMRYTERYKEHRRLFHSYFSPSATTRYHTILRKEAQIFVKVLVEKPDDFQHQLKHMAARAIMLIAYGHEVATDDDEYVQVAEAANKTFSDALNPGSFLVDFMPILKQVPYWMPGASFKRKAREWRKLSRDLIERPFQAVKRKMKEGTALPSFTSILLEESTQPGSKIDEEIVQNTAAMAYAAGADTTVSALTSFILAMVLHPEVQARAQAELDSFIKGERLPDYSDRAEEKTPYLDAVVSEVLRWNPVTPLGVAHAVTEDDTYDGYFIPKGTVMLPNQWAILHNPDDYPDPLAFNPDRFLKPDIKDPRTAAFGFGRRMCPGRWMADAELWITFATVLTTLDIGRAKDENGQEIVPDGRYNSGFLSHPLPFKANIKPRSERALRLLNEAVDQI</sequence>
<organism evidence="12 13">
    <name type="scientific">Sphaerobolus stellatus (strain SS14)</name>
    <dbReference type="NCBI Taxonomy" id="990650"/>
    <lineage>
        <taxon>Eukaryota</taxon>
        <taxon>Fungi</taxon>
        <taxon>Dikarya</taxon>
        <taxon>Basidiomycota</taxon>
        <taxon>Agaricomycotina</taxon>
        <taxon>Agaricomycetes</taxon>
        <taxon>Phallomycetidae</taxon>
        <taxon>Geastrales</taxon>
        <taxon>Sphaerobolaceae</taxon>
        <taxon>Sphaerobolus</taxon>
    </lineage>
</organism>
<dbReference type="OrthoDB" id="2789670at2759"/>
<keyword evidence="13" id="KW-1185">Reference proteome</keyword>
<feature type="transmembrane region" description="Helical" evidence="11">
    <location>
        <begin position="6"/>
        <end position="25"/>
    </location>
</feature>
<evidence type="ECO:0000256" key="2">
    <source>
        <dbReference type="ARBA" id="ARBA00005179"/>
    </source>
</evidence>
<dbReference type="GO" id="GO:0005506">
    <property type="term" value="F:iron ion binding"/>
    <property type="evidence" value="ECO:0007669"/>
    <property type="project" value="InterPro"/>
</dbReference>
<comment type="pathway">
    <text evidence="2">Secondary metabolite biosynthesis.</text>
</comment>
<dbReference type="InterPro" id="IPR050364">
    <property type="entry name" value="Cytochrome_P450_fung"/>
</dbReference>
<evidence type="ECO:0000313" key="12">
    <source>
        <dbReference type="EMBL" id="KIJ40995.1"/>
    </source>
</evidence>
<evidence type="ECO:0000256" key="8">
    <source>
        <dbReference type="ARBA" id="ARBA00023033"/>
    </source>
</evidence>
<evidence type="ECO:0000256" key="5">
    <source>
        <dbReference type="ARBA" id="ARBA00022723"/>
    </source>
</evidence>
<evidence type="ECO:0000256" key="6">
    <source>
        <dbReference type="ARBA" id="ARBA00023002"/>
    </source>
</evidence>
<dbReference type="HOGENOM" id="CLU_001570_2_3_1"/>
<dbReference type="Proteomes" id="UP000054279">
    <property type="component" value="Unassembled WGS sequence"/>
</dbReference>
<name>A0A0C9VRP5_SPHS4</name>
<keyword evidence="6 10" id="KW-0560">Oxidoreductase</keyword>
<keyword evidence="8 10" id="KW-0503">Monooxygenase</keyword>
<keyword evidence="11" id="KW-0472">Membrane</keyword>
<evidence type="ECO:0000256" key="9">
    <source>
        <dbReference type="PIRSR" id="PIRSR602401-1"/>
    </source>
</evidence>
<reference evidence="12 13" key="1">
    <citation type="submission" date="2014-06" db="EMBL/GenBank/DDBJ databases">
        <title>Evolutionary Origins and Diversification of the Mycorrhizal Mutualists.</title>
        <authorList>
            <consortium name="DOE Joint Genome Institute"/>
            <consortium name="Mycorrhizal Genomics Consortium"/>
            <person name="Kohler A."/>
            <person name="Kuo A."/>
            <person name="Nagy L.G."/>
            <person name="Floudas D."/>
            <person name="Copeland A."/>
            <person name="Barry K.W."/>
            <person name="Cichocki N."/>
            <person name="Veneault-Fourrey C."/>
            <person name="LaButti K."/>
            <person name="Lindquist E.A."/>
            <person name="Lipzen A."/>
            <person name="Lundell T."/>
            <person name="Morin E."/>
            <person name="Murat C."/>
            <person name="Riley R."/>
            <person name="Ohm R."/>
            <person name="Sun H."/>
            <person name="Tunlid A."/>
            <person name="Henrissat B."/>
            <person name="Grigoriev I.V."/>
            <person name="Hibbett D.S."/>
            <person name="Martin F."/>
        </authorList>
    </citation>
    <scope>NUCLEOTIDE SEQUENCE [LARGE SCALE GENOMIC DNA]</scope>
    <source>
        <strain evidence="12 13">SS14</strain>
    </source>
</reference>
<dbReference type="PANTHER" id="PTHR46300:SF7">
    <property type="entry name" value="P450, PUTATIVE (EUROFUNG)-RELATED"/>
    <property type="match status" value="1"/>
</dbReference>
<keyword evidence="11" id="KW-0812">Transmembrane</keyword>
<dbReference type="PRINTS" id="PR00463">
    <property type="entry name" value="EP450I"/>
</dbReference>
<evidence type="ECO:0000256" key="10">
    <source>
        <dbReference type="RuleBase" id="RU000461"/>
    </source>
</evidence>
<dbReference type="AlphaFoldDB" id="A0A0C9VRP5"/>
<evidence type="ECO:0000256" key="11">
    <source>
        <dbReference type="SAM" id="Phobius"/>
    </source>
</evidence>
<dbReference type="Gene3D" id="1.10.630.10">
    <property type="entry name" value="Cytochrome P450"/>
    <property type="match status" value="1"/>
</dbReference>
<dbReference type="PANTHER" id="PTHR46300">
    <property type="entry name" value="P450, PUTATIVE (EUROFUNG)-RELATED-RELATED"/>
    <property type="match status" value="1"/>
</dbReference>
<evidence type="ECO:0000256" key="3">
    <source>
        <dbReference type="ARBA" id="ARBA00010617"/>
    </source>
</evidence>
<dbReference type="PRINTS" id="PR00385">
    <property type="entry name" value="P450"/>
</dbReference>
<dbReference type="InterPro" id="IPR017972">
    <property type="entry name" value="Cyt_P450_CS"/>
</dbReference>
<dbReference type="GO" id="GO:0016705">
    <property type="term" value="F:oxidoreductase activity, acting on paired donors, with incorporation or reduction of molecular oxygen"/>
    <property type="evidence" value="ECO:0007669"/>
    <property type="project" value="InterPro"/>
</dbReference>
<comment type="similarity">
    <text evidence="3 10">Belongs to the cytochrome P450 family.</text>
</comment>